<proteinExistence type="predicted"/>
<evidence type="ECO:0000313" key="2">
    <source>
        <dbReference type="EMBL" id="ETN39690.1"/>
    </source>
</evidence>
<keyword evidence="3" id="KW-1185">Reference proteome</keyword>
<dbReference type="EMBL" id="KB822721">
    <property type="protein sequence ID" value="ETN39690.1"/>
    <property type="molecule type" value="Genomic_DNA"/>
</dbReference>
<evidence type="ECO:0000313" key="3">
    <source>
        <dbReference type="Proteomes" id="UP000030752"/>
    </source>
</evidence>
<dbReference type="GeneID" id="19973255"/>
<dbReference type="Pfam" id="PF20055">
    <property type="entry name" value="DUF6454"/>
    <property type="match status" value="1"/>
</dbReference>
<evidence type="ECO:0000256" key="1">
    <source>
        <dbReference type="SAM" id="SignalP"/>
    </source>
</evidence>
<accession>W2RTN7</accession>
<dbReference type="RefSeq" id="XP_008718475.1">
    <property type="nucleotide sequence ID" value="XM_008720253.1"/>
</dbReference>
<gene>
    <name evidence="2" type="ORF">HMPREF1541_05916</name>
</gene>
<feature type="signal peptide" evidence="1">
    <location>
        <begin position="1"/>
        <end position="16"/>
    </location>
</feature>
<protein>
    <recommendedName>
        <fullName evidence="4">SMP-30/Gluconolactonase/LRE-like region domain-containing protein</fullName>
    </recommendedName>
</protein>
<dbReference type="OrthoDB" id="71437at2759"/>
<evidence type="ECO:0008006" key="4">
    <source>
        <dbReference type="Google" id="ProtNLM"/>
    </source>
</evidence>
<dbReference type="eggNOG" id="ENOG502SMA1">
    <property type="taxonomic scope" value="Eukaryota"/>
</dbReference>
<dbReference type="HOGENOM" id="CLU_062358_0_0_1"/>
<sequence length="338" mass="37207">MLRPLLWAAFVPLAIASDVTIYQPGVSYLPEKLPAPGPASHFEEIITQFNRLGRTTVWNLVKKVKIEGDTGEPEGMVNLGEERYLVSRGNWTEATKSYGSGVIINGTNRSPGAGYAHLNIYDGEGQLVADARLTEPGDIEYHLGGIDWDGEVVWATLSQYRPNTTATVVTIDPKTLNMTVVARYRDHLGGIVHDQAKKQIATLNWGARNASLMGSDHQPISVVRNPSLYTDYQDCKFLGDSEVYDFRSVMMCSGTTTLANNCTIGGLAIVDIETMVPLSEVPLTMETELGAYIAQNPFDVDIVNGKMRLYFMPDQHNSTVYIYEADENSPFQFGGGEL</sequence>
<keyword evidence="1" id="KW-0732">Signal</keyword>
<dbReference type="Proteomes" id="UP000030752">
    <property type="component" value="Unassembled WGS sequence"/>
</dbReference>
<organism evidence="2 3">
    <name type="scientific">Cyphellophora europaea (strain CBS 101466)</name>
    <name type="common">Phialophora europaea</name>
    <dbReference type="NCBI Taxonomy" id="1220924"/>
    <lineage>
        <taxon>Eukaryota</taxon>
        <taxon>Fungi</taxon>
        <taxon>Dikarya</taxon>
        <taxon>Ascomycota</taxon>
        <taxon>Pezizomycotina</taxon>
        <taxon>Eurotiomycetes</taxon>
        <taxon>Chaetothyriomycetidae</taxon>
        <taxon>Chaetothyriales</taxon>
        <taxon>Cyphellophoraceae</taxon>
        <taxon>Cyphellophora</taxon>
    </lineage>
</organism>
<dbReference type="InterPro" id="IPR046312">
    <property type="entry name" value="DUF6454"/>
</dbReference>
<name>W2RTN7_CYPE1</name>
<dbReference type="VEuPathDB" id="FungiDB:HMPREF1541_05916"/>
<reference evidence="2 3" key="1">
    <citation type="submission" date="2013-03" db="EMBL/GenBank/DDBJ databases">
        <title>The Genome Sequence of Phialophora europaea CBS 101466.</title>
        <authorList>
            <consortium name="The Broad Institute Genomics Platform"/>
            <person name="Cuomo C."/>
            <person name="de Hoog S."/>
            <person name="Gorbushina A."/>
            <person name="Walker B."/>
            <person name="Young S.K."/>
            <person name="Zeng Q."/>
            <person name="Gargeya S."/>
            <person name="Fitzgerald M."/>
            <person name="Haas B."/>
            <person name="Abouelleil A."/>
            <person name="Allen A.W."/>
            <person name="Alvarado L."/>
            <person name="Arachchi H.M."/>
            <person name="Berlin A.M."/>
            <person name="Chapman S.B."/>
            <person name="Gainer-Dewar J."/>
            <person name="Goldberg J."/>
            <person name="Griggs A."/>
            <person name="Gujja S."/>
            <person name="Hansen M."/>
            <person name="Howarth C."/>
            <person name="Imamovic A."/>
            <person name="Ireland A."/>
            <person name="Larimer J."/>
            <person name="McCowan C."/>
            <person name="Murphy C."/>
            <person name="Pearson M."/>
            <person name="Poon T.W."/>
            <person name="Priest M."/>
            <person name="Roberts A."/>
            <person name="Saif S."/>
            <person name="Shea T."/>
            <person name="Sisk P."/>
            <person name="Sykes S."/>
            <person name="Wortman J."/>
            <person name="Nusbaum C."/>
            <person name="Birren B."/>
        </authorList>
    </citation>
    <scope>NUCLEOTIDE SEQUENCE [LARGE SCALE GENOMIC DNA]</scope>
    <source>
        <strain evidence="2 3">CBS 101466</strain>
    </source>
</reference>
<dbReference type="AlphaFoldDB" id="W2RTN7"/>
<dbReference type="InParanoid" id="W2RTN7"/>
<feature type="chain" id="PRO_5004824530" description="SMP-30/Gluconolactonase/LRE-like region domain-containing protein" evidence="1">
    <location>
        <begin position="17"/>
        <end position="338"/>
    </location>
</feature>